<dbReference type="AlphaFoldDB" id="A0A5P1FGM7"/>
<feature type="domain" description="C2H2-type" evidence="3">
    <location>
        <begin position="104"/>
        <end position="131"/>
    </location>
</feature>
<dbReference type="InterPro" id="IPR013087">
    <property type="entry name" value="Znf_C2H2_type"/>
</dbReference>
<dbReference type="InterPro" id="IPR036236">
    <property type="entry name" value="Znf_C2H2_sf"/>
</dbReference>
<keyword evidence="1" id="KW-0862">Zinc</keyword>
<organism evidence="4 5">
    <name type="scientific">Asparagus officinalis</name>
    <name type="common">Garden asparagus</name>
    <dbReference type="NCBI Taxonomy" id="4686"/>
    <lineage>
        <taxon>Eukaryota</taxon>
        <taxon>Viridiplantae</taxon>
        <taxon>Streptophyta</taxon>
        <taxon>Embryophyta</taxon>
        <taxon>Tracheophyta</taxon>
        <taxon>Spermatophyta</taxon>
        <taxon>Magnoliopsida</taxon>
        <taxon>Liliopsida</taxon>
        <taxon>Asparagales</taxon>
        <taxon>Asparagaceae</taxon>
        <taxon>Asparagoideae</taxon>
        <taxon>Asparagus</taxon>
    </lineage>
</organism>
<dbReference type="Proteomes" id="UP000243459">
    <property type="component" value="Chromosome 3"/>
</dbReference>
<keyword evidence="1" id="KW-0863">Zinc-finger</keyword>
<dbReference type="Gene3D" id="3.30.160.60">
    <property type="entry name" value="Classic Zinc Finger"/>
    <property type="match status" value="1"/>
</dbReference>
<sequence>MRSHSQNSNPQRVKEEDYARLLNKKQRMALSEYPKEQVDGALALMVLSRDEGNLGNGISGFSDKSFSNQRESVFEDNGDGSLKKKKKKKKKIGSNGFEAGVLGYQCSICGAGFRSGQALGGHKRAHWAKATQRIVYDDADLCGQRLMI</sequence>
<dbReference type="PANTHER" id="PTHR46869:SF6">
    <property type="entry name" value="C2H2-TYPE DOMAIN-CONTAINING PROTEIN"/>
    <property type="match status" value="1"/>
</dbReference>
<reference evidence="5" key="1">
    <citation type="journal article" date="2017" name="Nat. Commun.">
        <title>The asparagus genome sheds light on the origin and evolution of a young Y chromosome.</title>
        <authorList>
            <person name="Harkess A."/>
            <person name="Zhou J."/>
            <person name="Xu C."/>
            <person name="Bowers J.E."/>
            <person name="Van der Hulst R."/>
            <person name="Ayyampalayam S."/>
            <person name="Mercati F."/>
            <person name="Riccardi P."/>
            <person name="McKain M.R."/>
            <person name="Kakrana A."/>
            <person name="Tang H."/>
            <person name="Ray J."/>
            <person name="Groenendijk J."/>
            <person name="Arikit S."/>
            <person name="Mathioni S.M."/>
            <person name="Nakano M."/>
            <person name="Shan H."/>
            <person name="Telgmann-Rauber A."/>
            <person name="Kanno A."/>
            <person name="Yue Z."/>
            <person name="Chen H."/>
            <person name="Li W."/>
            <person name="Chen Y."/>
            <person name="Xu X."/>
            <person name="Zhang Y."/>
            <person name="Luo S."/>
            <person name="Chen H."/>
            <person name="Gao J."/>
            <person name="Mao Z."/>
            <person name="Pires J.C."/>
            <person name="Luo M."/>
            <person name="Kudrna D."/>
            <person name="Wing R.A."/>
            <person name="Meyers B.C."/>
            <person name="Yi K."/>
            <person name="Kong H."/>
            <person name="Lavrijsen P."/>
            <person name="Sunseri F."/>
            <person name="Falavigna A."/>
            <person name="Ye Y."/>
            <person name="Leebens-Mack J.H."/>
            <person name="Chen G."/>
        </authorList>
    </citation>
    <scope>NUCLEOTIDE SEQUENCE [LARGE SCALE GENOMIC DNA]</scope>
    <source>
        <strain evidence="5">cv. DH0086</strain>
    </source>
</reference>
<evidence type="ECO:0000313" key="4">
    <source>
        <dbReference type="EMBL" id="ONK75781.1"/>
    </source>
</evidence>
<dbReference type="GO" id="GO:0008270">
    <property type="term" value="F:zinc ion binding"/>
    <property type="evidence" value="ECO:0007669"/>
    <property type="project" value="UniProtKB-KW"/>
</dbReference>
<keyword evidence="5" id="KW-1185">Reference proteome</keyword>
<feature type="compositionally biased region" description="Basic residues" evidence="2">
    <location>
        <begin position="83"/>
        <end position="92"/>
    </location>
</feature>
<dbReference type="PROSITE" id="PS50157">
    <property type="entry name" value="ZINC_FINGER_C2H2_2"/>
    <property type="match status" value="1"/>
</dbReference>
<evidence type="ECO:0000313" key="5">
    <source>
        <dbReference type="Proteomes" id="UP000243459"/>
    </source>
</evidence>
<feature type="region of interest" description="Disordered" evidence="2">
    <location>
        <begin position="72"/>
        <end position="92"/>
    </location>
</feature>
<dbReference type="PANTHER" id="PTHR46869">
    <property type="entry name" value="C2H2-LIKE ZINC FINGER PROTEIN"/>
    <property type="match status" value="1"/>
</dbReference>
<keyword evidence="1" id="KW-0479">Metal-binding</keyword>
<proteinExistence type="predicted"/>
<protein>
    <recommendedName>
        <fullName evidence="3">C2H2-type domain-containing protein</fullName>
    </recommendedName>
</protein>
<accession>A0A5P1FGM7</accession>
<dbReference type="Gramene" id="ONK75781">
    <property type="protein sequence ID" value="ONK75781"/>
    <property type="gene ID" value="A4U43_C03F20490"/>
</dbReference>
<evidence type="ECO:0000259" key="3">
    <source>
        <dbReference type="PROSITE" id="PS50157"/>
    </source>
</evidence>
<dbReference type="EMBL" id="CM007383">
    <property type="protein sequence ID" value="ONK75781.1"/>
    <property type="molecule type" value="Genomic_DNA"/>
</dbReference>
<dbReference type="Pfam" id="PF13912">
    <property type="entry name" value="zf-C2H2_6"/>
    <property type="match status" value="1"/>
</dbReference>
<gene>
    <name evidence="4" type="ORF">A4U43_C03F20490</name>
</gene>
<evidence type="ECO:0000256" key="1">
    <source>
        <dbReference type="PROSITE-ProRule" id="PRU00042"/>
    </source>
</evidence>
<evidence type="ECO:0000256" key="2">
    <source>
        <dbReference type="SAM" id="MobiDB-lite"/>
    </source>
</evidence>
<dbReference type="SUPFAM" id="SSF57667">
    <property type="entry name" value="beta-beta-alpha zinc fingers"/>
    <property type="match status" value="1"/>
</dbReference>
<dbReference type="PROSITE" id="PS00028">
    <property type="entry name" value="ZINC_FINGER_C2H2_1"/>
    <property type="match status" value="1"/>
</dbReference>
<name>A0A5P1FGM7_ASPOF</name>